<feature type="transmembrane region" description="Helical" evidence="1">
    <location>
        <begin position="111"/>
        <end position="133"/>
    </location>
</feature>
<feature type="transmembrane region" description="Helical" evidence="1">
    <location>
        <begin position="57"/>
        <end position="78"/>
    </location>
</feature>
<organism evidence="2 3">
    <name type="scientific">Pedobacter lusitanus</name>
    <dbReference type="NCBI Taxonomy" id="1503925"/>
    <lineage>
        <taxon>Bacteria</taxon>
        <taxon>Pseudomonadati</taxon>
        <taxon>Bacteroidota</taxon>
        <taxon>Sphingobacteriia</taxon>
        <taxon>Sphingobacteriales</taxon>
        <taxon>Sphingobacteriaceae</taxon>
        <taxon>Pedobacter</taxon>
    </lineage>
</organism>
<gene>
    <name evidence="2" type="ORF">TH53_01795</name>
</gene>
<feature type="transmembrane region" description="Helical" evidence="1">
    <location>
        <begin position="145"/>
        <end position="169"/>
    </location>
</feature>
<keyword evidence="1" id="KW-0472">Membrane</keyword>
<protein>
    <recommendedName>
        <fullName evidence="4">Beta-carotene 15,15'-monooxygenase</fullName>
    </recommendedName>
</protein>
<sequence>MINFLKESTFIVNVVIRKAWEVTKRNYFSIATLCFLMFITSNASSLMAFFLKDVNKGLSILMAFFFALLYFTINLSLLKYIFHLLDNEEHDVSIVSTLPTRQQIIRFIMGMLYFMLVIIGVYAVVILVAFPFIYTGIKMAVITNIAVSVGIVAIFITWVRISFFPFFIIDKNQPPFGSLKFSLAITKGNFTKILMLLLVLGGFHVLYLFLNYLQWPVIAFFVNILSSFIIVPLSSVALTIAYRMMMGAYKGDENDIIHNIV</sequence>
<keyword evidence="1" id="KW-0812">Transmembrane</keyword>
<feature type="transmembrane region" description="Helical" evidence="1">
    <location>
        <begin position="190"/>
        <end position="210"/>
    </location>
</feature>
<dbReference type="OrthoDB" id="752539at2"/>
<evidence type="ECO:0000256" key="1">
    <source>
        <dbReference type="SAM" id="Phobius"/>
    </source>
</evidence>
<evidence type="ECO:0000313" key="3">
    <source>
        <dbReference type="Proteomes" id="UP000032049"/>
    </source>
</evidence>
<accession>A0A0D0G225</accession>
<evidence type="ECO:0000313" key="2">
    <source>
        <dbReference type="EMBL" id="KIO78839.1"/>
    </source>
</evidence>
<feature type="transmembrane region" description="Helical" evidence="1">
    <location>
        <begin position="27"/>
        <end position="51"/>
    </location>
</feature>
<dbReference type="EMBL" id="JXRA01000006">
    <property type="protein sequence ID" value="KIO78839.1"/>
    <property type="molecule type" value="Genomic_DNA"/>
</dbReference>
<dbReference type="STRING" id="1503925.TH53_01795"/>
<dbReference type="RefSeq" id="WP_041877780.1">
    <property type="nucleotide sequence ID" value="NZ_CP157278.1"/>
</dbReference>
<comment type="caution">
    <text evidence="2">The sequence shown here is derived from an EMBL/GenBank/DDBJ whole genome shotgun (WGS) entry which is preliminary data.</text>
</comment>
<name>A0A0D0G225_9SPHI</name>
<reference evidence="2 3" key="1">
    <citation type="submission" date="2015-01" db="EMBL/GenBank/DDBJ databases">
        <title>Draft genome sequence of Pedobacter sp. NL19 isolated from sludge of an effluent treatment pond in an abandoned uranium mine.</title>
        <authorList>
            <person name="Santos T."/>
            <person name="Caetano T."/>
            <person name="Covas C."/>
            <person name="Cruz A."/>
            <person name="Mendo S."/>
        </authorList>
    </citation>
    <scope>NUCLEOTIDE SEQUENCE [LARGE SCALE GENOMIC DNA]</scope>
    <source>
        <strain evidence="2 3">NL19</strain>
    </source>
</reference>
<evidence type="ECO:0008006" key="4">
    <source>
        <dbReference type="Google" id="ProtNLM"/>
    </source>
</evidence>
<keyword evidence="1" id="KW-1133">Transmembrane helix</keyword>
<keyword evidence="3" id="KW-1185">Reference proteome</keyword>
<feature type="transmembrane region" description="Helical" evidence="1">
    <location>
        <begin position="216"/>
        <end position="242"/>
    </location>
</feature>
<proteinExistence type="predicted"/>
<dbReference type="AlphaFoldDB" id="A0A0D0G225"/>
<dbReference type="Proteomes" id="UP000032049">
    <property type="component" value="Unassembled WGS sequence"/>
</dbReference>